<dbReference type="EMBL" id="JAEHFV010000003">
    <property type="protein sequence ID" value="MBK0369886.1"/>
    <property type="molecule type" value="Genomic_DNA"/>
</dbReference>
<keyword evidence="5" id="KW-1185">Reference proteome</keyword>
<comment type="caution">
    <text evidence="4">The sequence shown here is derived from an EMBL/GenBank/DDBJ whole genome shotgun (WGS) entry which is preliminary data.</text>
</comment>
<evidence type="ECO:0000256" key="2">
    <source>
        <dbReference type="SAM" id="SignalP"/>
    </source>
</evidence>
<feature type="domain" description="Outer membrane protein beta-barrel" evidence="3">
    <location>
        <begin position="4"/>
        <end position="185"/>
    </location>
</feature>
<evidence type="ECO:0000259" key="3">
    <source>
        <dbReference type="Pfam" id="PF13505"/>
    </source>
</evidence>
<dbReference type="Proteomes" id="UP000609172">
    <property type="component" value="Unassembled WGS sequence"/>
</dbReference>
<dbReference type="Pfam" id="PF13505">
    <property type="entry name" value="OMP_b-brl"/>
    <property type="match status" value="1"/>
</dbReference>
<proteinExistence type="predicted"/>
<feature type="signal peptide" evidence="2">
    <location>
        <begin position="1"/>
        <end position="18"/>
    </location>
</feature>
<evidence type="ECO:0000313" key="4">
    <source>
        <dbReference type="EMBL" id="MBK0369886.1"/>
    </source>
</evidence>
<gene>
    <name evidence="4" type="ORF">I5M07_08540</name>
</gene>
<name>A0A934UJE8_9FLAO</name>
<evidence type="ECO:0000256" key="1">
    <source>
        <dbReference type="ARBA" id="ARBA00022729"/>
    </source>
</evidence>
<sequence>MKKFLAVALFCFSATSFAQLIQFGPQISTNSTNISTKGYADDSADTTIGFGAFARVNLLNFYGQGEIGFGKTQFSVNDGFGKTEYDLSGTDFTLLAGFKILPLGKLGNVRLFGGYNWKNYSSIDANNNASPVDFKKNNSSVIAGAGVDLWKFTLDYRYLIGVSDLDDSPNEIKTGISNFTLGFKF</sequence>
<accession>A0A934UJE8</accession>
<reference evidence="4" key="1">
    <citation type="submission" date="2020-12" db="EMBL/GenBank/DDBJ databases">
        <title>Bacterial novel species Flavobacterium sp. SE-1-e isolated from soil.</title>
        <authorList>
            <person name="Jung H.-Y."/>
        </authorList>
    </citation>
    <scope>NUCLEOTIDE SEQUENCE</scope>
    <source>
        <strain evidence="4">SE-1-e</strain>
    </source>
</reference>
<dbReference type="InterPro" id="IPR027385">
    <property type="entry name" value="Beta-barrel_OMP"/>
</dbReference>
<feature type="chain" id="PRO_5038105212" evidence="2">
    <location>
        <begin position="19"/>
        <end position="185"/>
    </location>
</feature>
<protein>
    <submittedName>
        <fullName evidence="4">Porin family protein</fullName>
    </submittedName>
</protein>
<keyword evidence="1 2" id="KW-0732">Signal</keyword>
<dbReference type="SUPFAM" id="SSF56925">
    <property type="entry name" value="OMPA-like"/>
    <property type="match status" value="1"/>
</dbReference>
<organism evidence="4 5">
    <name type="scientific">Flavobacterium agrisoli</name>
    <dbReference type="NCBI Taxonomy" id="2793066"/>
    <lineage>
        <taxon>Bacteria</taxon>
        <taxon>Pseudomonadati</taxon>
        <taxon>Bacteroidota</taxon>
        <taxon>Flavobacteriia</taxon>
        <taxon>Flavobacteriales</taxon>
        <taxon>Flavobacteriaceae</taxon>
        <taxon>Flavobacterium</taxon>
    </lineage>
</organism>
<dbReference type="InterPro" id="IPR011250">
    <property type="entry name" value="OMP/PagP_B-barrel"/>
</dbReference>
<dbReference type="RefSeq" id="WP_200105829.1">
    <property type="nucleotide sequence ID" value="NZ_JAEHFV010000003.1"/>
</dbReference>
<dbReference type="AlphaFoldDB" id="A0A934UJE8"/>
<evidence type="ECO:0000313" key="5">
    <source>
        <dbReference type="Proteomes" id="UP000609172"/>
    </source>
</evidence>